<dbReference type="Pfam" id="PF02687">
    <property type="entry name" value="FtsX"/>
    <property type="match status" value="1"/>
</dbReference>
<evidence type="ECO:0000313" key="10">
    <source>
        <dbReference type="Proteomes" id="UP001321186"/>
    </source>
</evidence>
<feature type="domain" description="ABC3 transporter permease C-terminal" evidence="8">
    <location>
        <begin position="269"/>
        <end position="392"/>
    </location>
</feature>
<keyword evidence="4 7" id="KW-0812">Transmembrane</keyword>
<reference evidence="9 10" key="1">
    <citation type="submission" date="2020-03" db="EMBL/GenBank/DDBJ databases">
        <authorList>
            <person name="Pitt A."/>
            <person name="Hahn M.W."/>
        </authorList>
    </citation>
    <scope>NUCLEOTIDE SEQUENCE [LARGE SCALE GENOMIC DNA]</scope>
    <source>
        <strain evidence="9 10">5A-MARBSE</strain>
    </source>
</reference>
<evidence type="ECO:0000256" key="1">
    <source>
        <dbReference type="ARBA" id="ARBA00004651"/>
    </source>
</evidence>
<evidence type="ECO:0000313" key="9">
    <source>
        <dbReference type="EMBL" id="MCZ2473935.1"/>
    </source>
</evidence>
<proteinExistence type="inferred from homology"/>
<sequence length="402" mass="45407">MNFPLFVARRIRNTHETSFSKTVTYVGIGTVAMGVSIILIAFSILFGFKEAIQDKLTSFAGDIQVSQITGNHSLSDSPMRRNLAWEKAVLQNTAIDHIQAHLQKPGILVGDAGLAGIIIKGIGNDVPKDQLSKNMLSGQAQIHHPQDIILSNTLAKQLKVKLHSSLILYFLSNPERPRKVKITGIYETGLEELDKMFILADRSWVQKMNGWSADSIGTYEIFLKKSADLYQSADEIESSMPTEWRLETITELYPALFDWMMMLDRNIVIFITLLLVVASFNLIATLWVLIMERIPMVGLLKALGASHRQIRTIFWWNGFFILLRGLALGNVVAVVFCYLQSTYHFIPLDQESYYMSSVPIVWSMSTWVWVNIGTSLLVALIITLPTIFIKKIQAQEALQYKH</sequence>
<feature type="transmembrane region" description="Helical" evidence="7">
    <location>
        <begin position="360"/>
        <end position="384"/>
    </location>
</feature>
<comment type="similarity">
    <text evidence="2">Belongs to the ABC-4 integral membrane protein family. LolC/E subfamily.</text>
</comment>
<keyword evidence="3" id="KW-1003">Cell membrane</keyword>
<accession>A0ABT4JCA9</accession>
<evidence type="ECO:0000256" key="2">
    <source>
        <dbReference type="ARBA" id="ARBA00005236"/>
    </source>
</evidence>
<dbReference type="InterPro" id="IPR051447">
    <property type="entry name" value="Lipoprotein-release_system"/>
</dbReference>
<organism evidence="9 10">
    <name type="scientific">Aquirufa ecclesiirivi</name>
    <dbReference type="NCBI Taxonomy" id="2715124"/>
    <lineage>
        <taxon>Bacteria</taxon>
        <taxon>Pseudomonadati</taxon>
        <taxon>Bacteroidota</taxon>
        <taxon>Cytophagia</taxon>
        <taxon>Cytophagales</taxon>
        <taxon>Flectobacillaceae</taxon>
        <taxon>Aquirufa</taxon>
    </lineage>
</organism>
<keyword evidence="5 7" id="KW-1133">Transmembrane helix</keyword>
<dbReference type="InterPro" id="IPR003838">
    <property type="entry name" value="ABC3_permease_C"/>
</dbReference>
<evidence type="ECO:0000256" key="5">
    <source>
        <dbReference type="ARBA" id="ARBA00022989"/>
    </source>
</evidence>
<dbReference type="EMBL" id="JAANOH010000001">
    <property type="protein sequence ID" value="MCZ2473935.1"/>
    <property type="molecule type" value="Genomic_DNA"/>
</dbReference>
<protein>
    <submittedName>
        <fullName evidence="9">ABC transporter permease</fullName>
    </submittedName>
</protein>
<evidence type="ECO:0000256" key="3">
    <source>
        <dbReference type="ARBA" id="ARBA00022475"/>
    </source>
</evidence>
<gene>
    <name evidence="9" type="ORF">G9H61_00640</name>
</gene>
<keyword evidence="10" id="KW-1185">Reference proteome</keyword>
<keyword evidence="6 7" id="KW-0472">Membrane</keyword>
<dbReference type="PANTHER" id="PTHR30489:SF0">
    <property type="entry name" value="LIPOPROTEIN-RELEASING SYSTEM TRANSMEMBRANE PROTEIN LOLE"/>
    <property type="match status" value="1"/>
</dbReference>
<dbReference type="PANTHER" id="PTHR30489">
    <property type="entry name" value="LIPOPROTEIN-RELEASING SYSTEM TRANSMEMBRANE PROTEIN LOLE"/>
    <property type="match status" value="1"/>
</dbReference>
<comment type="caution">
    <text evidence="9">The sequence shown here is derived from an EMBL/GenBank/DDBJ whole genome shotgun (WGS) entry which is preliminary data.</text>
</comment>
<evidence type="ECO:0000256" key="4">
    <source>
        <dbReference type="ARBA" id="ARBA00022692"/>
    </source>
</evidence>
<dbReference type="Proteomes" id="UP001321186">
    <property type="component" value="Unassembled WGS sequence"/>
</dbReference>
<feature type="transmembrane region" description="Helical" evidence="7">
    <location>
        <begin position="25"/>
        <end position="48"/>
    </location>
</feature>
<evidence type="ECO:0000256" key="7">
    <source>
        <dbReference type="SAM" id="Phobius"/>
    </source>
</evidence>
<comment type="subcellular location">
    <subcellularLocation>
        <location evidence="1">Cell membrane</location>
        <topology evidence="1">Multi-pass membrane protein</topology>
    </subcellularLocation>
</comment>
<evidence type="ECO:0000256" key="6">
    <source>
        <dbReference type="ARBA" id="ARBA00023136"/>
    </source>
</evidence>
<dbReference type="RefSeq" id="WP_269009181.1">
    <property type="nucleotide sequence ID" value="NZ_JAANOH010000001.1"/>
</dbReference>
<evidence type="ECO:0000259" key="8">
    <source>
        <dbReference type="Pfam" id="PF02687"/>
    </source>
</evidence>
<feature type="transmembrane region" description="Helical" evidence="7">
    <location>
        <begin position="313"/>
        <end position="339"/>
    </location>
</feature>
<feature type="transmembrane region" description="Helical" evidence="7">
    <location>
        <begin position="267"/>
        <end position="290"/>
    </location>
</feature>
<name>A0ABT4JCA9_9BACT</name>